<reference evidence="1 2" key="1">
    <citation type="journal article" date="2020" name="Microorganisms">
        <title>Simultaneous Genome Sequencing of Prosthecochloris ethylica and Desulfuromonas acetoxidans within a Syntrophic Mixture Reveals Unique Pili and Protein Interactions.</title>
        <authorList>
            <person name="Kyndt J.A."/>
            <person name="Van Beeumen J.J."/>
            <person name="Meyer T.E."/>
        </authorList>
    </citation>
    <scope>NUCLEOTIDE SEQUENCE [LARGE SCALE GENOMIC DNA]</scope>
    <source>
        <strain evidence="1 2">N3</strain>
    </source>
</reference>
<comment type="caution">
    <text evidence="1">The sequence shown here is derived from an EMBL/GenBank/DDBJ whole genome shotgun (WGS) entry which is preliminary data.</text>
</comment>
<sequence length="231" mass="26652">MVIVFSSPGGGVESVEKLVRIIRYHYQEVFFVIPQEAMSAGAVFALSGDRIYMDYASSLGPIDPQICRGNEWVSVMDFLDKVERIIEKSSRFSLTDAEKIFLRNIDLAELSRCEQAKALTFDLVKKWLMEYHYRDWTVHERDFVKKGRPVTYDDKIECAHRTIEILSNKTLWRSYSRKIGIEALKRMITLNVHDFSHDEDLSGAIHASANFVRECFDGSDMTFIVRSKSGF</sequence>
<evidence type="ECO:0000313" key="1">
    <source>
        <dbReference type="EMBL" id="MBF0637146.1"/>
    </source>
</evidence>
<dbReference type="Proteomes" id="UP000619838">
    <property type="component" value="Unassembled WGS sequence"/>
</dbReference>
<dbReference type="PANTHER" id="PTHR35984">
    <property type="entry name" value="PERIPLASMIC SERINE PROTEASE"/>
    <property type="match status" value="1"/>
</dbReference>
<protein>
    <submittedName>
        <fullName evidence="1">Serine dehydrogenasease</fullName>
    </submittedName>
</protein>
<evidence type="ECO:0000313" key="2">
    <source>
        <dbReference type="Proteomes" id="UP000619838"/>
    </source>
</evidence>
<keyword evidence="2" id="KW-1185">Reference proteome</keyword>
<dbReference type="PANTHER" id="PTHR35984:SF1">
    <property type="entry name" value="PERIPLASMIC SERINE PROTEASE"/>
    <property type="match status" value="1"/>
</dbReference>
<accession>A0ABR9XSW9</accession>
<proteinExistence type="predicted"/>
<dbReference type="InterPro" id="IPR029045">
    <property type="entry name" value="ClpP/crotonase-like_dom_sf"/>
</dbReference>
<dbReference type="InterPro" id="IPR002825">
    <property type="entry name" value="Pept_S49_ser-pept_pro"/>
</dbReference>
<dbReference type="SUPFAM" id="SSF52096">
    <property type="entry name" value="ClpP/crotonase"/>
    <property type="match status" value="1"/>
</dbReference>
<organism evidence="1 2">
    <name type="scientific">Prosthecochloris ethylica</name>
    <dbReference type="NCBI Taxonomy" id="2743976"/>
    <lineage>
        <taxon>Bacteria</taxon>
        <taxon>Pseudomonadati</taxon>
        <taxon>Chlorobiota</taxon>
        <taxon>Chlorobiia</taxon>
        <taxon>Chlorobiales</taxon>
        <taxon>Chlorobiaceae</taxon>
        <taxon>Prosthecochloris</taxon>
    </lineage>
</organism>
<gene>
    <name evidence="1" type="ORF">INT08_08185</name>
</gene>
<dbReference type="Pfam" id="PF01972">
    <property type="entry name" value="SDH_protease"/>
    <property type="match status" value="1"/>
</dbReference>
<dbReference type="Gene3D" id="3.90.226.10">
    <property type="entry name" value="2-enoyl-CoA Hydratase, Chain A, domain 1"/>
    <property type="match status" value="1"/>
</dbReference>
<name>A0ABR9XSW9_9CHLB</name>
<dbReference type="RefSeq" id="WP_158596359.1">
    <property type="nucleotide sequence ID" value="NZ_JABVZQ010000001.1"/>
</dbReference>
<dbReference type="EMBL" id="JADGII010000012">
    <property type="protein sequence ID" value="MBF0637146.1"/>
    <property type="molecule type" value="Genomic_DNA"/>
</dbReference>